<keyword evidence="3" id="KW-1133">Transmembrane helix</keyword>
<keyword evidence="3" id="KW-0812">Transmembrane</keyword>
<keyword evidence="3" id="KW-0472">Membrane</keyword>
<dbReference type="PANTHER" id="PTHR12203:SF35">
    <property type="entry name" value="PROTEIN O-GLUCOSYLTRANSFERASE 1"/>
    <property type="match status" value="1"/>
</dbReference>
<dbReference type="InterPro" id="IPR051091">
    <property type="entry name" value="O-Glucosyltr/Glycosyltrsf_90"/>
</dbReference>
<dbReference type="SMART" id="SM00672">
    <property type="entry name" value="CAP10"/>
    <property type="match status" value="1"/>
</dbReference>
<reference evidence="5" key="1">
    <citation type="submission" date="2021-01" db="EMBL/GenBank/DDBJ databases">
        <authorList>
            <person name="Corre E."/>
            <person name="Pelletier E."/>
            <person name="Niang G."/>
            <person name="Scheremetjew M."/>
            <person name="Finn R."/>
            <person name="Kale V."/>
            <person name="Holt S."/>
            <person name="Cochrane G."/>
            <person name="Meng A."/>
            <person name="Brown T."/>
            <person name="Cohen L."/>
        </authorList>
    </citation>
    <scope>NUCLEOTIDE SEQUENCE</scope>
    <source>
        <strain evidence="5">CCMP3346</strain>
    </source>
</reference>
<dbReference type="InterPro" id="IPR006598">
    <property type="entry name" value="CAP10"/>
</dbReference>
<evidence type="ECO:0000256" key="1">
    <source>
        <dbReference type="ARBA" id="ARBA00010118"/>
    </source>
</evidence>
<dbReference type="EMBL" id="HBGB01021441">
    <property type="protein sequence ID" value="CAD9057323.1"/>
    <property type="molecule type" value="Transcribed_RNA"/>
</dbReference>
<dbReference type="AlphaFoldDB" id="A0A7S1JYJ6"/>
<dbReference type="GO" id="GO:0016740">
    <property type="term" value="F:transferase activity"/>
    <property type="evidence" value="ECO:0007669"/>
    <property type="project" value="UniProtKB-KW"/>
</dbReference>
<evidence type="ECO:0000313" key="5">
    <source>
        <dbReference type="EMBL" id="CAD9057323.1"/>
    </source>
</evidence>
<evidence type="ECO:0000259" key="4">
    <source>
        <dbReference type="SMART" id="SM00672"/>
    </source>
</evidence>
<keyword evidence="2" id="KW-0808">Transferase</keyword>
<organism evidence="5">
    <name type="scientific">Vitrella brassicaformis</name>
    <dbReference type="NCBI Taxonomy" id="1169539"/>
    <lineage>
        <taxon>Eukaryota</taxon>
        <taxon>Sar</taxon>
        <taxon>Alveolata</taxon>
        <taxon>Colpodellida</taxon>
        <taxon>Vitrellaceae</taxon>
        <taxon>Vitrella</taxon>
    </lineage>
</organism>
<comment type="similarity">
    <text evidence="1">Belongs to the glycosyltransferase 90 family.</text>
</comment>
<evidence type="ECO:0000256" key="3">
    <source>
        <dbReference type="SAM" id="Phobius"/>
    </source>
</evidence>
<gene>
    <name evidence="5" type="ORF">VBRA1451_LOCUS12389</name>
</gene>
<evidence type="ECO:0000256" key="2">
    <source>
        <dbReference type="ARBA" id="ARBA00022679"/>
    </source>
</evidence>
<protein>
    <recommendedName>
        <fullName evidence="4">Glycosyl transferase CAP10 domain-containing protein</fullName>
    </recommendedName>
</protein>
<accession>A0A7S1JYJ6</accession>
<name>A0A7S1JYJ6_9ALVE</name>
<proteinExistence type="inferred from homology"/>
<feature type="transmembrane region" description="Helical" evidence="3">
    <location>
        <begin position="6"/>
        <end position="25"/>
    </location>
</feature>
<sequence length="543" mass="61692">MNPRLQYHQLGLALVAISIVIIIAVNRSRLPATLLYVERPSEEETALTSHDASGSNEAPINLAALKLFAGRLDDLLRNHCDRYWEEALDQNPTLKGLQKLSSELGKPAVQRVADAAVQIPYLRYQPFRISLVDGRLYCHPLVKCHPHNYWKLSRSPSYPHLVLRRFAEAIDYAISQGIHLPNANLTIQMEDCPRMWRTSASKNAFNLCASKDQDLVATRNRTGGFDLEFASDLPVGGPDGGIPNGLLLSTSSYPAHTWDIPALPYFQYNNDEETWIRTNLTGSADNGMSQEIWKRMWGGKREAVFFVGRMTDESRVRLACEMSVLDPALSDAFYIADGDNPKTPGKNCTGKALELQRKLGCKASHICRAAEMSSAEWQRQLLTHKYHLDLVGFGPWSHRLRLSLLSGAVVFQDQLNFLGSQFYDSPLKRLLLVPFSSARDLQRQVQWFQKNDAVARQIAWVGHRFAWDCLSREGIRQFLVALVRRLGQLQREQNTRRRRRRPSKANEKVEDIRHCDLSHRIPLTPSTTQDFKKAVHSCETRPE</sequence>
<feature type="domain" description="Glycosyl transferase CAP10" evidence="4">
    <location>
        <begin position="246"/>
        <end position="493"/>
    </location>
</feature>
<dbReference type="PANTHER" id="PTHR12203">
    <property type="entry name" value="KDEL LYS-ASP-GLU-LEU CONTAINING - RELATED"/>
    <property type="match status" value="1"/>
</dbReference>
<dbReference type="Pfam" id="PF05686">
    <property type="entry name" value="Glyco_transf_90"/>
    <property type="match status" value="1"/>
</dbReference>